<gene>
    <name evidence="1" type="ORF">DPMN_141826</name>
</gene>
<dbReference type="AlphaFoldDB" id="A0A9D4GA67"/>
<sequence>MGVKKEGADKKISSVYGDTNVPYVSWGEMEPKDPKHHCVCADKRFGWAYNDVPCTFDDKCSVVCKLHN</sequence>
<name>A0A9D4GA67_DREPO</name>
<evidence type="ECO:0000313" key="2">
    <source>
        <dbReference type="Proteomes" id="UP000828390"/>
    </source>
</evidence>
<reference evidence="1" key="1">
    <citation type="journal article" date="2019" name="bioRxiv">
        <title>The Genome of the Zebra Mussel, Dreissena polymorpha: A Resource for Invasive Species Research.</title>
        <authorList>
            <person name="McCartney M.A."/>
            <person name="Auch B."/>
            <person name="Kono T."/>
            <person name="Mallez S."/>
            <person name="Zhang Y."/>
            <person name="Obille A."/>
            <person name="Becker A."/>
            <person name="Abrahante J.E."/>
            <person name="Garbe J."/>
            <person name="Badalamenti J.P."/>
            <person name="Herman A."/>
            <person name="Mangelson H."/>
            <person name="Liachko I."/>
            <person name="Sullivan S."/>
            <person name="Sone E.D."/>
            <person name="Koren S."/>
            <person name="Silverstein K.A.T."/>
            <person name="Beckman K.B."/>
            <person name="Gohl D.M."/>
        </authorList>
    </citation>
    <scope>NUCLEOTIDE SEQUENCE</scope>
    <source>
        <strain evidence="1">Duluth1</strain>
        <tissue evidence="1">Whole animal</tissue>
    </source>
</reference>
<dbReference type="InterPro" id="IPR016187">
    <property type="entry name" value="CTDL_fold"/>
</dbReference>
<proteinExistence type="predicted"/>
<dbReference type="EMBL" id="JAIWYP010000006">
    <property type="protein sequence ID" value="KAH3813370.1"/>
    <property type="molecule type" value="Genomic_DNA"/>
</dbReference>
<keyword evidence="2" id="KW-1185">Reference proteome</keyword>
<evidence type="ECO:0000313" key="1">
    <source>
        <dbReference type="EMBL" id="KAH3813370.1"/>
    </source>
</evidence>
<comment type="caution">
    <text evidence="1">The sequence shown here is derived from an EMBL/GenBank/DDBJ whole genome shotgun (WGS) entry which is preliminary data.</text>
</comment>
<accession>A0A9D4GA67</accession>
<reference evidence="1" key="2">
    <citation type="submission" date="2020-11" db="EMBL/GenBank/DDBJ databases">
        <authorList>
            <person name="McCartney M.A."/>
            <person name="Auch B."/>
            <person name="Kono T."/>
            <person name="Mallez S."/>
            <person name="Becker A."/>
            <person name="Gohl D.M."/>
            <person name="Silverstein K.A.T."/>
            <person name="Koren S."/>
            <person name="Bechman K.B."/>
            <person name="Herman A."/>
            <person name="Abrahante J.E."/>
            <person name="Garbe J."/>
        </authorList>
    </citation>
    <scope>NUCLEOTIDE SEQUENCE</scope>
    <source>
        <strain evidence="1">Duluth1</strain>
        <tissue evidence="1">Whole animal</tissue>
    </source>
</reference>
<protein>
    <submittedName>
        <fullName evidence="1">Uncharacterized protein</fullName>
    </submittedName>
</protein>
<dbReference type="SUPFAM" id="SSF56436">
    <property type="entry name" value="C-type lectin-like"/>
    <property type="match status" value="1"/>
</dbReference>
<organism evidence="1 2">
    <name type="scientific">Dreissena polymorpha</name>
    <name type="common">Zebra mussel</name>
    <name type="synonym">Mytilus polymorpha</name>
    <dbReference type="NCBI Taxonomy" id="45954"/>
    <lineage>
        <taxon>Eukaryota</taxon>
        <taxon>Metazoa</taxon>
        <taxon>Spiralia</taxon>
        <taxon>Lophotrochozoa</taxon>
        <taxon>Mollusca</taxon>
        <taxon>Bivalvia</taxon>
        <taxon>Autobranchia</taxon>
        <taxon>Heteroconchia</taxon>
        <taxon>Euheterodonta</taxon>
        <taxon>Imparidentia</taxon>
        <taxon>Neoheterodontei</taxon>
        <taxon>Myida</taxon>
        <taxon>Dreissenoidea</taxon>
        <taxon>Dreissenidae</taxon>
        <taxon>Dreissena</taxon>
    </lineage>
</organism>
<dbReference type="Proteomes" id="UP000828390">
    <property type="component" value="Unassembled WGS sequence"/>
</dbReference>